<dbReference type="Gene3D" id="3.10.180.10">
    <property type="entry name" value="2,3-Dihydroxybiphenyl 1,2-Dioxygenase, domain 1"/>
    <property type="match status" value="1"/>
</dbReference>
<evidence type="ECO:0000313" key="3">
    <source>
        <dbReference type="Proteomes" id="UP000523000"/>
    </source>
</evidence>
<gene>
    <name evidence="2" type="ORF">E9229_000351</name>
</gene>
<dbReference type="Proteomes" id="UP000523000">
    <property type="component" value="Unassembled WGS sequence"/>
</dbReference>
<proteinExistence type="predicted"/>
<dbReference type="EMBL" id="JACHVS010000001">
    <property type="protein sequence ID" value="MBB2994160.1"/>
    <property type="molecule type" value="Genomic_DNA"/>
</dbReference>
<dbReference type="RefSeq" id="WP_183509535.1">
    <property type="nucleotide sequence ID" value="NZ_BAABGK010000112.1"/>
</dbReference>
<keyword evidence="2" id="KW-0456">Lyase</keyword>
<protein>
    <submittedName>
        <fullName evidence="2">Putative enzyme related to lactoylglutathione lyase</fullName>
    </submittedName>
</protein>
<accession>A0A839QE22</accession>
<dbReference type="SUPFAM" id="SSF54593">
    <property type="entry name" value="Glyoxalase/Bleomycin resistance protein/Dihydroxybiphenyl dioxygenase"/>
    <property type="match status" value="1"/>
</dbReference>
<keyword evidence="3" id="KW-1185">Reference proteome</keyword>
<dbReference type="InterPro" id="IPR029068">
    <property type="entry name" value="Glyas_Bleomycin-R_OHBP_Dase"/>
</dbReference>
<evidence type="ECO:0000313" key="2">
    <source>
        <dbReference type="EMBL" id="MBB2994160.1"/>
    </source>
</evidence>
<dbReference type="GO" id="GO:0016829">
    <property type="term" value="F:lyase activity"/>
    <property type="evidence" value="ECO:0007669"/>
    <property type="project" value="UniProtKB-KW"/>
</dbReference>
<dbReference type="AlphaFoldDB" id="A0A839QE22"/>
<comment type="caution">
    <text evidence="2">The sequence shown here is derived from an EMBL/GenBank/DDBJ whole genome shotgun (WGS) entry which is preliminary data.</text>
</comment>
<feature type="domain" description="VOC" evidence="1">
    <location>
        <begin position="2"/>
        <end position="110"/>
    </location>
</feature>
<sequence>MNLTFMYHPVADPGAAVAFQHDVLGLDADWREGTDTVVFSLPGTEVQLMLDASGSSAAGPNGFYQVADVDAFHAARRDPVTCVEPPADLPPIRCAAFRDPAGNLMRIFHELAEHPGLA</sequence>
<dbReference type="Pfam" id="PF00903">
    <property type="entry name" value="Glyoxalase"/>
    <property type="match status" value="1"/>
</dbReference>
<evidence type="ECO:0000259" key="1">
    <source>
        <dbReference type="PROSITE" id="PS51819"/>
    </source>
</evidence>
<dbReference type="PROSITE" id="PS51819">
    <property type="entry name" value="VOC"/>
    <property type="match status" value="1"/>
</dbReference>
<dbReference type="InterPro" id="IPR004360">
    <property type="entry name" value="Glyas_Fos-R_dOase_dom"/>
</dbReference>
<name>A0A839QE22_9MICC</name>
<reference evidence="2 3" key="1">
    <citation type="submission" date="2020-08" db="EMBL/GenBank/DDBJ databases">
        <title>Sequencing the genomes of 1000 actinobacteria strains.</title>
        <authorList>
            <person name="Klenk H.-P."/>
        </authorList>
    </citation>
    <scope>NUCLEOTIDE SEQUENCE [LARGE SCALE GENOMIC DNA]</scope>
    <source>
        <strain evidence="2 3">DSM 22826</strain>
    </source>
</reference>
<dbReference type="InterPro" id="IPR037523">
    <property type="entry name" value="VOC_core"/>
</dbReference>
<organism evidence="2 3">
    <name type="scientific">Paeniglutamicibacter cryotolerans</name>
    <dbReference type="NCBI Taxonomy" id="670079"/>
    <lineage>
        <taxon>Bacteria</taxon>
        <taxon>Bacillati</taxon>
        <taxon>Actinomycetota</taxon>
        <taxon>Actinomycetes</taxon>
        <taxon>Micrococcales</taxon>
        <taxon>Micrococcaceae</taxon>
        <taxon>Paeniglutamicibacter</taxon>
    </lineage>
</organism>